<dbReference type="InterPro" id="IPR036514">
    <property type="entry name" value="SGNH_hydro_sf"/>
</dbReference>
<dbReference type="EMBL" id="JAMRDG010000001">
    <property type="protein sequence ID" value="KAJ3705675.1"/>
    <property type="molecule type" value="Genomic_DNA"/>
</dbReference>
<evidence type="ECO:0000256" key="4">
    <source>
        <dbReference type="SAM" id="MobiDB-lite"/>
    </source>
</evidence>
<name>A0AAD5ZX48_9POAL</name>
<dbReference type="InterPro" id="IPR035669">
    <property type="entry name" value="SGNH_plant_lipase-like"/>
</dbReference>
<keyword evidence="3" id="KW-0443">Lipid metabolism</keyword>
<dbReference type="GO" id="GO:0016042">
    <property type="term" value="P:lipid catabolic process"/>
    <property type="evidence" value="ECO:0007669"/>
    <property type="project" value="UniProtKB-KW"/>
</dbReference>
<dbReference type="CDD" id="cd01837">
    <property type="entry name" value="SGNH_plant_lipase_like"/>
    <property type="match status" value="1"/>
</dbReference>
<feature type="region of interest" description="Disordered" evidence="4">
    <location>
        <begin position="23"/>
        <end position="46"/>
    </location>
</feature>
<evidence type="ECO:0000256" key="1">
    <source>
        <dbReference type="ARBA" id="ARBA00008668"/>
    </source>
</evidence>
<organism evidence="5 6">
    <name type="scientific">Rhynchospora tenuis</name>
    <dbReference type="NCBI Taxonomy" id="198213"/>
    <lineage>
        <taxon>Eukaryota</taxon>
        <taxon>Viridiplantae</taxon>
        <taxon>Streptophyta</taxon>
        <taxon>Embryophyta</taxon>
        <taxon>Tracheophyta</taxon>
        <taxon>Spermatophyta</taxon>
        <taxon>Magnoliopsida</taxon>
        <taxon>Liliopsida</taxon>
        <taxon>Poales</taxon>
        <taxon>Cyperaceae</taxon>
        <taxon>Cyperoideae</taxon>
        <taxon>Rhynchosporeae</taxon>
        <taxon>Rhynchospora</taxon>
    </lineage>
</organism>
<comment type="similarity">
    <text evidence="1">Belongs to the 'GDSL' lipolytic enzyme family.</text>
</comment>
<sequence length="411" mass="44743">MKKKKREKKLSASSMLTQYKSVCSTSSFKSQPRESHRPPQFEKPTNLSLSMESNEHYSSLLSAILFLVVTMHSGANAQGSVPALYVFGDSLVDVGNNNHLELSLLKADFPHNGIDYPGKKATGRFSNGFNFADFLAQNLGVPTAAPYLSFSPDSNNTDSYLAGVSFASGGAGIFNTTNSGRCISFDEQIDYFATVYAVLVEQLGTEKTLDHLARSIFALVIGSNELINYAKSDPANSATPEDFVGSLLSTLQGQIKRIYNIGARRFVFIGTGPVGCCPGVRERNETKECSAVGNYVSNLYNTGVSSLLNKMKISEDMSYSFFDTYNAVLQYIKQPSTYGFNEVAKACCGLGDLNAKIGCLPVSTYCANRSDHIFWDYYHPTEATSQLVTTTAFDGSAPLVYPININQLSTS</sequence>
<dbReference type="Proteomes" id="UP001210211">
    <property type="component" value="Unassembled WGS sequence"/>
</dbReference>
<evidence type="ECO:0000256" key="3">
    <source>
        <dbReference type="ARBA" id="ARBA00022963"/>
    </source>
</evidence>
<proteinExistence type="inferred from homology"/>
<dbReference type="AlphaFoldDB" id="A0AAD5ZX48"/>
<reference evidence="5 6" key="1">
    <citation type="journal article" date="2022" name="Cell">
        <title>Repeat-based holocentromeres influence genome architecture and karyotype evolution.</title>
        <authorList>
            <person name="Hofstatter P.G."/>
            <person name="Thangavel G."/>
            <person name="Lux T."/>
            <person name="Neumann P."/>
            <person name="Vondrak T."/>
            <person name="Novak P."/>
            <person name="Zhang M."/>
            <person name="Costa L."/>
            <person name="Castellani M."/>
            <person name="Scott A."/>
            <person name="Toegelov H."/>
            <person name="Fuchs J."/>
            <person name="Mata-Sucre Y."/>
            <person name="Dias Y."/>
            <person name="Vanzela A.L.L."/>
            <person name="Huettel B."/>
            <person name="Almeida C.C.S."/>
            <person name="Simkova H."/>
            <person name="Souza G."/>
            <person name="Pedrosa-Harand A."/>
            <person name="Macas J."/>
            <person name="Mayer K.F.X."/>
            <person name="Houben A."/>
            <person name="Marques A."/>
        </authorList>
    </citation>
    <scope>NUCLEOTIDE SEQUENCE [LARGE SCALE GENOMIC DNA]</scope>
    <source>
        <strain evidence="5">RhyTen1mFocal</strain>
    </source>
</reference>
<dbReference type="GO" id="GO:0016788">
    <property type="term" value="F:hydrolase activity, acting on ester bonds"/>
    <property type="evidence" value="ECO:0007669"/>
    <property type="project" value="InterPro"/>
</dbReference>
<dbReference type="Gene3D" id="3.40.50.1110">
    <property type="entry name" value="SGNH hydrolase"/>
    <property type="match status" value="1"/>
</dbReference>
<evidence type="ECO:0000256" key="2">
    <source>
        <dbReference type="ARBA" id="ARBA00022801"/>
    </source>
</evidence>
<comment type="caution">
    <text evidence="5">The sequence shown here is derived from an EMBL/GenBank/DDBJ whole genome shotgun (WGS) entry which is preliminary data.</text>
</comment>
<keyword evidence="3" id="KW-0442">Lipid degradation</keyword>
<gene>
    <name evidence="5" type="ORF">LUZ61_009380</name>
</gene>
<evidence type="ECO:0000313" key="6">
    <source>
        <dbReference type="Proteomes" id="UP001210211"/>
    </source>
</evidence>
<dbReference type="PANTHER" id="PTHR45648">
    <property type="entry name" value="GDSL LIPASE/ACYLHYDROLASE FAMILY PROTEIN (AFU_ORTHOLOGUE AFUA_4G14700)"/>
    <property type="match status" value="1"/>
</dbReference>
<feature type="compositionally biased region" description="Basic and acidic residues" evidence="4">
    <location>
        <begin position="31"/>
        <end position="40"/>
    </location>
</feature>
<evidence type="ECO:0000313" key="5">
    <source>
        <dbReference type="EMBL" id="KAJ3705675.1"/>
    </source>
</evidence>
<dbReference type="Pfam" id="PF00657">
    <property type="entry name" value="Lipase_GDSL"/>
    <property type="match status" value="1"/>
</dbReference>
<dbReference type="InterPro" id="IPR051058">
    <property type="entry name" value="GDSL_Est/Lipase"/>
</dbReference>
<dbReference type="InterPro" id="IPR001087">
    <property type="entry name" value="GDSL"/>
</dbReference>
<dbReference type="SUPFAM" id="SSF52266">
    <property type="entry name" value="SGNH hydrolase"/>
    <property type="match status" value="1"/>
</dbReference>
<accession>A0AAD5ZX48</accession>
<protein>
    <submittedName>
        <fullName evidence="5">Uncharacterized protein</fullName>
    </submittedName>
</protein>
<keyword evidence="2" id="KW-0378">Hydrolase</keyword>
<dbReference type="PANTHER" id="PTHR45648:SF106">
    <property type="entry name" value="ANTHER-SPECIFIC PROLINE-RICH PROTEIN APG"/>
    <property type="match status" value="1"/>
</dbReference>
<keyword evidence="6" id="KW-1185">Reference proteome</keyword>